<reference evidence="3" key="1">
    <citation type="journal article" date="2019" name="Int. J. Syst. Evol. Microbiol.">
        <title>The Global Catalogue of Microorganisms (GCM) 10K type strain sequencing project: providing services to taxonomists for standard genome sequencing and annotation.</title>
        <authorList>
            <consortium name="The Broad Institute Genomics Platform"/>
            <consortium name="The Broad Institute Genome Sequencing Center for Infectious Disease"/>
            <person name="Wu L."/>
            <person name="Ma J."/>
        </authorList>
    </citation>
    <scope>NUCLEOTIDE SEQUENCE [LARGE SCALE GENOMIC DNA]</scope>
    <source>
        <strain evidence="3">KCTC 23299</strain>
    </source>
</reference>
<feature type="domain" description="DinB-like" evidence="1">
    <location>
        <begin position="8"/>
        <end position="145"/>
    </location>
</feature>
<dbReference type="Gene3D" id="1.20.120.450">
    <property type="entry name" value="dinb family like domain"/>
    <property type="match status" value="1"/>
</dbReference>
<comment type="caution">
    <text evidence="2">The sequence shown here is derived from an EMBL/GenBank/DDBJ whole genome shotgun (WGS) entry which is preliminary data.</text>
</comment>
<accession>A0ABW6ACJ4</accession>
<dbReference type="RefSeq" id="WP_386103096.1">
    <property type="nucleotide sequence ID" value="NZ_JBHUOZ010000003.1"/>
</dbReference>
<evidence type="ECO:0000313" key="2">
    <source>
        <dbReference type="EMBL" id="MFD2921903.1"/>
    </source>
</evidence>
<sequence>MNSIFDYTRQTRKILLTLAEGLSIEQLNKIPAGFNNNIAWNLGHLVVSTPALCYLRSSVQPQYPIPYLEKYMKGTKPEAEISAEEIERMKEELLKSIDRIEQDYQAKAFENFVPFATSTYKYTVQNIDEMLLCCVAHDNMHTGQVSALRKLVQQ</sequence>
<evidence type="ECO:0000259" key="1">
    <source>
        <dbReference type="Pfam" id="PF12867"/>
    </source>
</evidence>
<dbReference type="EMBL" id="JBHUOZ010000003">
    <property type="protein sequence ID" value="MFD2921903.1"/>
    <property type="molecule type" value="Genomic_DNA"/>
</dbReference>
<evidence type="ECO:0000313" key="3">
    <source>
        <dbReference type="Proteomes" id="UP001597511"/>
    </source>
</evidence>
<gene>
    <name evidence="2" type="ORF">ACFS6H_19445</name>
</gene>
<protein>
    <submittedName>
        <fullName evidence="2">DinB family protein</fullName>
    </submittedName>
</protein>
<dbReference type="InterPro" id="IPR034660">
    <property type="entry name" value="DinB/YfiT-like"/>
</dbReference>
<dbReference type="InterPro" id="IPR024775">
    <property type="entry name" value="DinB-like"/>
</dbReference>
<organism evidence="2 3">
    <name type="scientific">Terrimonas rubra</name>
    <dbReference type="NCBI Taxonomy" id="1035890"/>
    <lineage>
        <taxon>Bacteria</taxon>
        <taxon>Pseudomonadati</taxon>
        <taxon>Bacteroidota</taxon>
        <taxon>Chitinophagia</taxon>
        <taxon>Chitinophagales</taxon>
        <taxon>Chitinophagaceae</taxon>
        <taxon>Terrimonas</taxon>
    </lineage>
</organism>
<proteinExistence type="predicted"/>
<dbReference type="Pfam" id="PF12867">
    <property type="entry name" value="DinB_2"/>
    <property type="match status" value="1"/>
</dbReference>
<dbReference type="SUPFAM" id="SSF109854">
    <property type="entry name" value="DinB/YfiT-like putative metalloenzymes"/>
    <property type="match status" value="1"/>
</dbReference>
<keyword evidence="3" id="KW-1185">Reference proteome</keyword>
<dbReference type="Proteomes" id="UP001597511">
    <property type="component" value="Unassembled WGS sequence"/>
</dbReference>
<name>A0ABW6ACJ4_9BACT</name>